<reference evidence="4 5" key="1">
    <citation type="submission" date="2017-08" db="EMBL/GenBank/DDBJ databases">
        <title>The complete genome sequence of Maribacter sp. B1, isolated from deep-sea sediment.</title>
        <authorList>
            <person name="Wu Y.-H."/>
            <person name="Cheng H."/>
            <person name="Xu X.-W."/>
        </authorList>
    </citation>
    <scope>NUCLEOTIDE SEQUENCE [LARGE SCALE GENOMIC DNA]</scope>
    <source>
        <strain evidence="4 5">B1</strain>
    </source>
</reference>
<evidence type="ECO:0000256" key="2">
    <source>
        <dbReference type="ARBA" id="ARBA00023125"/>
    </source>
</evidence>
<sequence length="161" mass="19071">MGLCSEHKKKLIEELGLYFEKRHNLPPLAARIYAIMVLSSIEGFSFEQLMEITQASKSSVSTNLNLLLQLKYLEYYTRPGERKRYFRSSGSFLQNMLRERYETVNSDLELTQKIIDFNQENNPENYSKKGYIGNIFHAFLEQEKLNIEQTLQRIRDFKEQN</sequence>
<gene>
    <name evidence="4" type="ORF">CJ263_13650</name>
</gene>
<dbReference type="PANTHER" id="PTHR38465:SF1">
    <property type="entry name" value="HTH-TYPE TRANSCRIPTIONAL REGULATOR MJ1563-RELATED"/>
    <property type="match status" value="1"/>
</dbReference>
<evidence type="ECO:0000256" key="3">
    <source>
        <dbReference type="ARBA" id="ARBA00023163"/>
    </source>
</evidence>
<dbReference type="GO" id="GO:0003677">
    <property type="term" value="F:DNA binding"/>
    <property type="evidence" value="ECO:0007669"/>
    <property type="project" value="UniProtKB-KW"/>
</dbReference>
<keyword evidence="5" id="KW-1185">Reference proteome</keyword>
<evidence type="ECO:0000313" key="4">
    <source>
        <dbReference type="EMBL" id="ASV31173.1"/>
    </source>
</evidence>
<dbReference type="SUPFAM" id="SSF46785">
    <property type="entry name" value="Winged helix' DNA-binding domain"/>
    <property type="match status" value="1"/>
</dbReference>
<keyword evidence="1" id="KW-0805">Transcription regulation</keyword>
<name>A0A223V6X7_9FLAO</name>
<dbReference type="Proteomes" id="UP000215244">
    <property type="component" value="Chromosome"/>
</dbReference>
<dbReference type="EMBL" id="CP022957">
    <property type="protein sequence ID" value="ASV31173.1"/>
    <property type="molecule type" value="Genomic_DNA"/>
</dbReference>
<organism evidence="4 5">
    <name type="scientific">Maribacter cobaltidurans</name>
    <dbReference type="NCBI Taxonomy" id="1178778"/>
    <lineage>
        <taxon>Bacteria</taxon>
        <taxon>Pseudomonadati</taxon>
        <taxon>Bacteroidota</taxon>
        <taxon>Flavobacteriia</taxon>
        <taxon>Flavobacteriales</taxon>
        <taxon>Flavobacteriaceae</taxon>
        <taxon>Maribacter</taxon>
    </lineage>
</organism>
<evidence type="ECO:0000313" key="5">
    <source>
        <dbReference type="Proteomes" id="UP000215244"/>
    </source>
</evidence>
<protein>
    <submittedName>
        <fullName evidence="4">Transcriptional regulator</fullName>
    </submittedName>
</protein>
<dbReference type="Gene3D" id="1.10.10.10">
    <property type="entry name" value="Winged helix-like DNA-binding domain superfamily/Winged helix DNA-binding domain"/>
    <property type="match status" value="1"/>
</dbReference>
<dbReference type="InterPro" id="IPR036388">
    <property type="entry name" value="WH-like_DNA-bd_sf"/>
</dbReference>
<proteinExistence type="predicted"/>
<dbReference type="KEGG" id="marb:CJ263_13650"/>
<dbReference type="InterPro" id="IPR052362">
    <property type="entry name" value="HTH-GbsR_regulator"/>
</dbReference>
<dbReference type="InterPro" id="IPR036390">
    <property type="entry name" value="WH_DNA-bd_sf"/>
</dbReference>
<evidence type="ECO:0000256" key="1">
    <source>
        <dbReference type="ARBA" id="ARBA00023015"/>
    </source>
</evidence>
<keyword evidence="2" id="KW-0238">DNA-binding</keyword>
<dbReference type="AlphaFoldDB" id="A0A223V6X7"/>
<accession>A0A223V6X7</accession>
<dbReference type="OrthoDB" id="1807857at2"/>
<dbReference type="PANTHER" id="PTHR38465">
    <property type="entry name" value="HTH-TYPE TRANSCRIPTIONAL REGULATOR MJ1563-RELATED"/>
    <property type="match status" value="1"/>
</dbReference>
<keyword evidence="3" id="KW-0804">Transcription</keyword>
<dbReference type="RefSeq" id="WP_094997784.1">
    <property type="nucleotide sequence ID" value="NZ_BMJL01000004.1"/>
</dbReference>